<accession>A0A1V4ARZ6</accession>
<gene>
    <name evidence="1" type="ORF">AYP45_12040</name>
</gene>
<proteinExistence type="predicted"/>
<sequence>MISILALDSNALFKHTLEIKKALSDNISKNILEDTFKKRGLLLEKVNSSIMKFVSIKEFFDFTDNNGWNSETNETWMQVKQELNAIVVLNEEITSLIKQQINDIVSYLEKIQEGRHFISTLKKTS</sequence>
<comment type="caution">
    <text evidence="1">The sequence shown here is derived from an EMBL/GenBank/DDBJ whole genome shotgun (WGS) entry which is preliminary data.</text>
</comment>
<dbReference type="AlphaFoldDB" id="A0A1V4ARZ6"/>
<reference evidence="1 2" key="1">
    <citation type="journal article" date="2017" name="Water Res.">
        <title>Discovery and metagenomic analysis of an anammox bacterial enrichment related to Candidatus "Brocadia caroliniensis" in a full-scale glycerol-fed nitritation-denitritation separate centrate treatment process.</title>
        <authorList>
            <person name="Park H."/>
            <person name="Brotto A.C."/>
            <person name="van Loosdrecht M.C."/>
            <person name="Chandran K."/>
        </authorList>
    </citation>
    <scope>NUCLEOTIDE SEQUENCE [LARGE SCALE GENOMIC DNA]</scope>
    <source>
        <strain evidence="1">26THWARD</strain>
    </source>
</reference>
<dbReference type="EMBL" id="AYTS01000108">
    <property type="protein sequence ID" value="OOP55893.1"/>
    <property type="molecule type" value="Genomic_DNA"/>
</dbReference>
<dbReference type="Proteomes" id="UP000189681">
    <property type="component" value="Unassembled WGS sequence"/>
</dbReference>
<evidence type="ECO:0000313" key="1">
    <source>
        <dbReference type="EMBL" id="OOP55893.1"/>
    </source>
</evidence>
<organism evidence="1 2">
    <name type="scientific">Candidatus Brocadia carolinensis</name>
    <dbReference type="NCBI Taxonomy" id="1004156"/>
    <lineage>
        <taxon>Bacteria</taxon>
        <taxon>Pseudomonadati</taxon>
        <taxon>Planctomycetota</taxon>
        <taxon>Candidatus Brocadiia</taxon>
        <taxon>Candidatus Brocadiales</taxon>
        <taxon>Candidatus Brocadiaceae</taxon>
        <taxon>Candidatus Brocadia</taxon>
    </lineage>
</organism>
<evidence type="ECO:0000313" key="2">
    <source>
        <dbReference type="Proteomes" id="UP000189681"/>
    </source>
</evidence>
<dbReference type="STRING" id="1004156.AYP45_12040"/>
<protein>
    <submittedName>
        <fullName evidence="1">Uncharacterized protein</fullName>
    </submittedName>
</protein>
<name>A0A1V4ARZ6_9BACT</name>